<reference evidence="2" key="1">
    <citation type="submission" date="2023-08" db="EMBL/GenBank/DDBJ databases">
        <authorList>
            <person name="Audoor S."/>
            <person name="Bilcke G."/>
        </authorList>
    </citation>
    <scope>NUCLEOTIDE SEQUENCE</scope>
</reference>
<gene>
    <name evidence="2" type="ORF">CYCCA115_LOCUS1282</name>
</gene>
<dbReference type="Proteomes" id="UP001295423">
    <property type="component" value="Unassembled WGS sequence"/>
</dbReference>
<keyword evidence="3" id="KW-1185">Reference proteome</keyword>
<organism evidence="2 3">
    <name type="scientific">Cylindrotheca closterium</name>
    <dbReference type="NCBI Taxonomy" id="2856"/>
    <lineage>
        <taxon>Eukaryota</taxon>
        <taxon>Sar</taxon>
        <taxon>Stramenopiles</taxon>
        <taxon>Ochrophyta</taxon>
        <taxon>Bacillariophyta</taxon>
        <taxon>Bacillariophyceae</taxon>
        <taxon>Bacillariophycidae</taxon>
        <taxon>Bacillariales</taxon>
        <taxon>Bacillariaceae</taxon>
        <taxon>Cylindrotheca</taxon>
    </lineage>
</organism>
<accession>A0AAD2CDZ3</accession>
<name>A0AAD2CDZ3_9STRA</name>
<proteinExistence type="predicted"/>
<evidence type="ECO:0000313" key="2">
    <source>
        <dbReference type="EMBL" id="CAJ1927204.1"/>
    </source>
</evidence>
<evidence type="ECO:0000256" key="1">
    <source>
        <dbReference type="SAM" id="MobiDB-lite"/>
    </source>
</evidence>
<feature type="region of interest" description="Disordered" evidence="1">
    <location>
        <begin position="1"/>
        <end position="44"/>
    </location>
</feature>
<protein>
    <submittedName>
        <fullName evidence="2">Uncharacterized protein</fullName>
    </submittedName>
</protein>
<comment type="caution">
    <text evidence="2">The sequence shown here is derived from an EMBL/GenBank/DDBJ whole genome shotgun (WGS) entry which is preliminary data.</text>
</comment>
<evidence type="ECO:0000313" key="3">
    <source>
        <dbReference type="Proteomes" id="UP001295423"/>
    </source>
</evidence>
<dbReference type="EMBL" id="CAKOGP040000014">
    <property type="protein sequence ID" value="CAJ1927204.1"/>
    <property type="molecule type" value="Genomic_DNA"/>
</dbReference>
<sequence>MDHLHIPSLDSPARSLMAMPKQVSTGTETPSRSTSSTQDSSSCSLPCGALALALALQPRRNYTREIETRTLHLPPIDSSTSKKLALPPLNFEDDLQEDEGEETIPTFSLKRKRSGVEAQEDTIIAPSRSCKKLIFRPEVSPFDE</sequence>
<feature type="compositionally biased region" description="Low complexity" evidence="1">
    <location>
        <begin position="29"/>
        <end position="44"/>
    </location>
</feature>
<dbReference type="AlphaFoldDB" id="A0AAD2CDZ3"/>